<evidence type="ECO:0008006" key="4">
    <source>
        <dbReference type="Google" id="ProtNLM"/>
    </source>
</evidence>
<dbReference type="Proteomes" id="UP000004703">
    <property type="component" value="Chromosome"/>
</dbReference>
<dbReference type="RefSeq" id="WP_040450588.1">
    <property type="nucleotide sequence ID" value="NZ_CM011002.1"/>
</dbReference>
<comment type="caution">
    <text evidence="2">The sequence shown here is derived from an EMBL/GenBank/DDBJ whole genome shotgun (WGS) entry which is preliminary data.</text>
</comment>
<feature type="transmembrane region" description="Helical" evidence="1">
    <location>
        <begin position="76"/>
        <end position="96"/>
    </location>
</feature>
<sequence length="123" mass="13811">MTKLRIFLVASTVGIYALTLIAIVGHGWLWPVTAIRDLVALNWRSQFNFDFVIYLVLSSCWIVWREGAGGKAYLYGFLNIFLGGMFGFPYLLLLSYRAKGDVKRILLGVNASKSGRQSDSLSR</sequence>
<evidence type="ECO:0000256" key="1">
    <source>
        <dbReference type="SAM" id="Phobius"/>
    </source>
</evidence>
<protein>
    <recommendedName>
        <fullName evidence="4">DUF2834 domain-containing protein</fullName>
    </recommendedName>
</protein>
<proteinExistence type="predicted"/>
<evidence type="ECO:0000313" key="3">
    <source>
        <dbReference type="Proteomes" id="UP000004703"/>
    </source>
</evidence>
<accession>A0A5E8H572</accession>
<keyword evidence="1" id="KW-0472">Membrane</keyword>
<feature type="transmembrane region" description="Helical" evidence="1">
    <location>
        <begin position="6"/>
        <end position="35"/>
    </location>
</feature>
<dbReference type="AlphaFoldDB" id="A0A5E8H572"/>
<organism evidence="2 3">
    <name type="scientific">Roseibium alexandrii (strain DSM 17067 / NCIMB 14079 / DFL-11)</name>
    <name type="common">Labrenzia alexandrii</name>
    <dbReference type="NCBI Taxonomy" id="244592"/>
    <lineage>
        <taxon>Bacteria</taxon>
        <taxon>Pseudomonadati</taxon>
        <taxon>Pseudomonadota</taxon>
        <taxon>Alphaproteobacteria</taxon>
        <taxon>Hyphomicrobiales</taxon>
        <taxon>Stappiaceae</taxon>
        <taxon>Roseibium</taxon>
    </lineage>
</organism>
<reference evidence="2 3" key="1">
    <citation type="submission" date="2008-01" db="EMBL/GenBank/DDBJ databases">
        <authorList>
            <person name="Wagner-Dobler I."/>
            <person name="Ferriera S."/>
            <person name="Johnson J."/>
            <person name="Kravitz S."/>
            <person name="Beeson K."/>
            <person name="Sutton G."/>
            <person name="Rogers Y.-H."/>
            <person name="Friedman R."/>
            <person name="Frazier M."/>
            <person name="Venter J.C."/>
        </authorList>
    </citation>
    <scope>NUCLEOTIDE SEQUENCE [LARGE SCALE GENOMIC DNA]</scope>
    <source>
        <strain evidence="3">DSM 17067 / NCIMB 14079 / DFL-11</strain>
    </source>
</reference>
<evidence type="ECO:0000313" key="2">
    <source>
        <dbReference type="EMBL" id="EEE47319.2"/>
    </source>
</evidence>
<reference evidence="2 3" key="2">
    <citation type="submission" date="2013-04" db="EMBL/GenBank/DDBJ databases">
        <authorList>
            <person name="Fiebig A."/>
            <person name="Pradella S."/>
            <person name="Wagner-Doebler I."/>
        </authorList>
    </citation>
    <scope>NUCLEOTIDE SEQUENCE [LARGE SCALE GENOMIC DNA]</scope>
    <source>
        <strain evidence="3">DSM 17067 / NCIMB 14079 / DFL-11</strain>
    </source>
</reference>
<name>A0A5E8H572_ROSAD</name>
<gene>
    <name evidence="2" type="ORF">SADFL11_4608</name>
</gene>
<keyword evidence="1" id="KW-0812">Transmembrane</keyword>
<dbReference type="EMBL" id="ACCU02000003">
    <property type="protein sequence ID" value="EEE47319.2"/>
    <property type="molecule type" value="Genomic_DNA"/>
</dbReference>
<keyword evidence="1" id="KW-1133">Transmembrane helix</keyword>